<dbReference type="Proteomes" id="UP000031586">
    <property type="component" value="Unassembled WGS sequence"/>
</dbReference>
<accession>A0A0C1VWK0</accession>
<dbReference type="AlphaFoldDB" id="A0A0C1VWK0"/>
<organism evidence="1 2">
    <name type="scientific">Vibrio owensii CAIM 1854 = LMG 25443</name>
    <dbReference type="NCBI Taxonomy" id="1229493"/>
    <lineage>
        <taxon>Bacteria</taxon>
        <taxon>Pseudomonadati</taxon>
        <taxon>Pseudomonadota</taxon>
        <taxon>Gammaproteobacteria</taxon>
        <taxon>Vibrionales</taxon>
        <taxon>Vibrionaceae</taxon>
        <taxon>Vibrio</taxon>
    </lineage>
</organism>
<sequence>MNKEQGAAALLVVSVLLVAALMMSLGSYKSLFYQIKRANNQIEARQEHWRAEGGLECFYSLVQSTGDVSSATSLISNRCETPLDLHQLTLEPDNKVLSQPVASSSRTIEKQLVLSRGRASGALKSSTDLYVNGSSAFSTPDPGELVGSGWECVAIRYKNAFHSRAGATNQGVIHGSAPYADFVHNNIDCKAEHKSVTASDSGYGEDFIQDADLEPFFDIFREQRSNWDSVKSDWGFTAIDYDDSTNQIVTDCGKKVGEQISAGKTHIWVTGSCEFTSSKKNSSGGYENDSDGVPIKGGIDYLNEAFDATGETPILLLIQDGIFAVHGSMTFPGMLYQLTTNSLTGLDTHWDLFEAKDHFGDAANFPTLALDKVVYLQRGSFSFSGGQVLDSPGYSAYFVNSLNFAYNRDNIDEVVDPIIKFKWKKGSWNDL</sequence>
<dbReference type="RefSeq" id="WP_020196439.1">
    <property type="nucleotide sequence ID" value="NZ_BAOH01000054.1"/>
</dbReference>
<reference evidence="1 2" key="1">
    <citation type="submission" date="2014-07" db="EMBL/GenBank/DDBJ databases">
        <title>Unique and conserved regions in Vibrio harveyi and related species in comparison with the shrimp pathogen Vibrio harveyi CAIM 1792.</title>
        <authorList>
            <person name="Espinoza-Valles I."/>
            <person name="Vora G."/>
            <person name="Leekitcharoenphon P."/>
            <person name="Ussery D."/>
            <person name="Hoj L."/>
            <person name="Gomez-Gil B."/>
        </authorList>
    </citation>
    <scope>NUCLEOTIDE SEQUENCE [LARGE SCALE GENOMIC DNA]</scope>
    <source>
        <strain evidence="2">CAIM 1854 / LMG 25443</strain>
    </source>
</reference>
<name>A0A0C1VWK0_9VIBR</name>
<gene>
    <name evidence="1" type="ORF">H735_02365</name>
</gene>
<proteinExistence type="predicted"/>
<dbReference type="EMBL" id="JPRD01000006">
    <property type="protein sequence ID" value="KIF54518.1"/>
    <property type="molecule type" value="Genomic_DNA"/>
</dbReference>
<dbReference type="PATRIC" id="fig|1229493.5.peg.4967"/>
<protein>
    <submittedName>
        <fullName evidence="1">Uncharacterized protein</fullName>
    </submittedName>
</protein>
<evidence type="ECO:0000313" key="1">
    <source>
        <dbReference type="EMBL" id="KIF54518.1"/>
    </source>
</evidence>
<evidence type="ECO:0000313" key="2">
    <source>
        <dbReference type="Proteomes" id="UP000031586"/>
    </source>
</evidence>
<comment type="caution">
    <text evidence="1">The sequence shown here is derived from an EMBL/GenBank/DDBJ whole genome shotgun (WGS) entry which is preliminary data.</text>
</comment>